<dbReference type="Proteomes" id="UP000317243">
    <property type="component" value="Unassembled WGS sequence"/>
</dbReference>
<dbReference type="AlphaFoldDB" id="A0A5C5VAX6"/>
<keyword evidence="2" id="KW-1185">Reference proteome</keyword>
<gene>
    <name evidence="1" type="ORF">KOR42_52020</name>
</gene>
<organism evidence="1 2">
    <name type="scientific">Thalassoglobus neptunius</name>
    <dbReference type="NCBI Taxonomy" id="1938619"/>
    <lineage>
        <taxon>Bacteria</taxon>
        <taxon>Pseudomonadati</taxon>
        <taxon>Planctomycetota</taxon>
        <taxon>Planctomycetia</taxon>
        <taxon>Planctomycetales</taxon>
        <taxon>Planctomycetaceae</taxon>
        <taxon>Thalassoglobus</taxon>
    </lineage>
</organism>
<dbReference type="EMBL" id="SIHI01000071">
    <property type="protein sequence ID" value="TWT35107.1"/>
    <property type="molecule type" value="Genomic_DNA"/>
</dbReference>
<reference evidence="1 2" key="1">
    <citation type="submission" date="2019-02" db="EMBL/GenBank/DDBJ databases">
        <title>Deep-cultivation of Planctomycetes and their phenomic and genomic characterization uncovers novel biology.</title>
        <authorList>
            <person name="Wiegand S."/>
            <person name="Jogler M."/>
            <person name="Boedeker C."/>
            <person name="Pinto D."/>
            <person name="Vollmers J."/>
            <person name="Rivas-Marin E."/>
            <person name="Kohn T."/>
            <person name="Peeters S.H."/>
            <person name="Heuer A."/>
            <person name="Rast P."/>
            <person name="Oberbeckmann S."/>
            <person name="Bunk B."/>
            <person name="Jeske O."/>
            <person name="Meyerdierks A."/>
            <person name="Storesund J.E."/>
            <person name="Kallscheuer N."/>
            <person name="Luecker S."/>
            <person name="Lage O.M."/>
            <person name="Pohl T."/>
            <person name="Merkel B.J."/>
            <person name="Hornburger P."/>
            <person name="Mueller R.-W."/>
            <person name="Bruemmer F."/>
            <person name="Labrenz M."/>
            <person name="Spormann A.M."/>
            <person name="Op Den Camp H."/>
            <person name="Overmann J."/>
            <person name="Amann R."/>
            <person name="Jetten M.S.M."/>
            <person name="Mascher T."/>
            <person name="Medema M.H."/>
            <person name="Devos D.P."/>
            <person name="Kaster A.-K."/>
            <person name="Ovreas L."/>
            <person name="Rohde M."/>
            <person name="Galperin M.Y."/>
            <person name="Jogler C."/>
        </authorList>
    </citation>
    <scope>NUCLEOTIDE SEQUENCE [LARGE SCALE GENOMIC DNA]</scope>
    <source>
        <strain evidence="1 2">KOR42</strain>
    </source>
</reference>
<name>A0A5C5VAX6_9PLAN</name>
<proteinExistence type="predicted"/>
<accession>A0A5C5VAX6</accession>
<evidence type="ECO:0000313" key="1">
    <source>
        <dbReference type="EMBL" id="TWT35107.1"/>
    </source>
</evidence>
<comment type="caution">
    <text evidence="1">The sequence shown here is derived from an EMBL/GenBank/DDBJ whole genome shotgun (WGS) entry which is preliminary data.</text>
</comment>
<sequence>MVKGRGQEFQAGDWVIYHKTKWSSHPGPRARDIKPSPGGDQYAYCIDKFWVVDEVRSDGSIVLITRTGKRHILDSETPTLRRATWFDRLRFRSRFEAVEMMNREDSAPVTSE</sequence>
<protein>
    <submittedName>
        <fullName evidence="1">Uncharacterized protein</fullName>
    </submittedName>
</protein>
<evidence type="ECO:0000313" key="2">
    <source>
        <dbReference type="Proteomes" id="UP000317243"/>
    </source>
</evidence>